<evidence type="ECO:0000256" key="4">
    <source>
        <dbReference type="PROSITE-ProRule" id="PRU01248"/>
    </source>
</evidence>
<keyword evidence="2 4" id="KW-0238">DNA-binding</keyword>
<accession>A0ABU7PZX9</accession>
<reference evidence="8 9" key="1">
    <citation type="submission" date="2023-11" db="EMBL/GenBank/DDBJ databases">
        <title>30 novel species of actinomycetes from the DSMZ collection.</title>
        <authorList>
            <person name="Nouioui I."/>
        </authorList>
    </citation>
    <scope>NUCLEOTIDE SEQUENCE [LARGE SCALE GENOMIC DNA]</scope>
    <source>
        <strain evidence="8 9">DSM 41524</strain>
    </source>
</reference>
<evidence type="ECO:0000256" key="3">
    <source>
        <dbReference type="ARBA" id="ARBA00023172"/>
    </source>
</evidence>
<evidence type="ECO:0000313" key="8">
    <source>
        <dbReference type="EMBL" id="MEE4593971.1"/>
    </source>
</evidence>
<dbReference type="SUPFAM" id="SSF56349">
    <property type="entry name" value="DNA breaking-rejoining enzymes"/>
    <property type="match status" value="1"/>
</dbReference>
<dbReference type="Pfam" id="PF00589">
    <property type="entry name" value="Phage_integrase"/>
    <property type="match status" value="1"/>
</dbReference>
<evidence type="ECO:0000259" key="7">
    <source>
        <dbReference type="PROSITE" id="PS51900"/>
    </source>
</evidence>
<dbReference type="PANTHER" id="PTHR30349">
    <property type="entry name" value="PHAGE INTEGRASE-RELATED"/>
    <property type="match status" value="1"/>
</dbReference>
<dbReference type="PROSITE" id="PS51900">
    <property type="entry name" value="CB"/>
    <property type="match status" value="1"/>
</dbReference>
<dbReference type="InterPro" id="IPR044068">
    <property type="entry name" value="CB"/>
</dbReference>
<dbReference type="PROSITE" id="PS51898">
    <property type="entry name" value="TYR_RECOMBINASE"/>
    <property type="match status" value="1"/>
</dbReference>
<dbReference type="InterPro" id="IPR050090">
    <property type="entry name" value="Tyrosine_recombinase_XerCD"/>
</dbReference>
<feature type="domain" description="Tyr recombinase" evidence="6">
    <location>
        <begin position="179"/>
        <end position="396"/>
    </location>
</feature>
<evidence type="ECO:0000256" key="5">
    <source>
        <dbReference type="SAM" id="MobiDB-lite"/>
    </source>
</evidence>
<evidence type="ECO:0000256" key="1">
    <source>
        <dbReference type="ARBA" id="ARBA00022908"/>
    </source>
</evidence>
<sequence length="420" mass="47217">MAEEKKRTRQPNGRSSIYFGKDGKWHGRVTVGVRDDGKPDRRHVERKTRAEVTEAVRELERQRDAKTVRKPGKPWTVKAWLTHWIENVAPLTVNENTMVGYGVSVRKHLIPGLGAHRLDRLKPEHIEAFYAKMQANGSKPATAHHAHRTFRAALNEAVRRGHLGKNPVLLAKAPKVDEYEVEPYTVAEVQRLLKAADRHRNSARWAVALALGLRQGEVLGLKWEDVDLDGGFLMVRRSRHRPQYAHGCTEPCGRKAGYCPQRRRSNPETSTTKSRAGRRAVGLPEQLVDLLRAHREAQDAEREAAGNRWQEGGWVFPDEHGRISSHRKDWAEWKALLAEAKVRDGRLHDARHTAATVLLILGVPERAVMGLMGWSTSAMAARYQHMVDAVRADVARQVDGLIWQSDARRPGDSGGAGLAK</sequence>
<dbReference type="Proteomes" id="UP001354709">
    <property type="component" value="Unassembled WGS sequence"/>
</dbReference>
<dbReference type="CDD" id="cd01189">
    <property type="entry name" value="INT_ICEBs1_C_like"/>
    <property type="match status" value="1"/>
</dbReference>
<dbReference type="Gene3D" id="1.10.443.10">
    <property type="entry name" value="Intergrase catalytic core"/>
    <property type="match status" value="1"/>
</dbReference>
<evidence type="ECO:0000313" key="9">
    <source>
        <dbReference type="Proteomes" id="UP001354709"/>
    </source>
</evidence>
<evidence type="ECO:0000256" key="2">
    <source>
        <dbReference type="ARBA" id="ARBA00023125"/>
    </source>
</evidence>
<dbReference type="InterPro" id="IPR002104">
    <property type="entry name" value="Integrase_catalytic"/>
</dbReference>
<feature type="region of interest" description="Disordered" evidence="5">
    <location>
        <begin position="1"/>
        <end position="22"/>
    </location>
</feature>
<keyword evidence="1" id="KW-0229">DNA integration</keyword>
<dbReference type="InterPro" id="IPR010998">
    <property type="entry name" value="Integrase_recombinase_N"/>
</dbReference>
<dbReference type="InterPro" id="IPR013762">
    <property type="entry name" value="Integrase-like_cat_sf"/>
</dbReference>
<comment type="caution">
    <text evidence="8">The sequence shown here is derived from an EMBL/GenBank/DDBJ whole genome shotgun (WGS) entry which is preliminary data.</text>
</comment>
<dbReference type="InterPro" id="IPR011010">
    <property type="entry name" value="DNA_brk_join_enz"/>
</dbReference>
<feature type="domain" description="Core-binding (CB)" evidence="7">
    <location>
        <begin position="75"/>
        <end position="158"/>
    </location>
</feature>
<feature type="region of interest" description="Disordered" evidence="5">
    <location>
        <begin position="250"/>
        <end position="278"/>
    </location>
</feature>
<name>A0ABU7PZX9_9ACTN</name>
<keyword evidence="9" id="KW-1185">Reference proteome</keyword>
<protein>
    <submittedName>
        <fullName evidence="8">Tyrosine-type recombinase/integrase</fullName>
    </submittedName>
</protein>
<dbReference type="InterPro" id="IPR004107">
    <property type="entry name" value="Integrase_SAM-like_N"/>
</dbReference>
<dbReference type="EMBL" id="JAZBJO010000010">
    <property type="protein sequence ID" value="MEE4593971.1"/>
    <property type="molecule type" value="Genomic_DNA"/>
</dbReference>
<organism evidence="8 9">
    <name type="scientific">Streptomyces asiaticus subsp. ignotus</name>
    <dbReference type="NCBI Taxonomy" id="3098222"/>
    <lineage>
        <taxon>Bacteria</taxon>
        <taxon>Bacillati</taxon>
        <taxon>Actinomycetota</taxon>
        <taxon>Actinomycetes</taxon>
        <taxon>Kitasatosporales</taxon>
        <taxon>Streptomycetaceae</taxon>
        <taxon>Streptomyces</taxon>
        <taxon>Streptomyces violaceusniger group</taxon>
    </lineage>
</organism>
<keyword evidence="3" id="KW-0233">DNA recombination</keyword>
<dbReference type="Pfam" id="PF14659">
    <property type="entry name" value="Phage_int_SAM_3"/>
    <property type="match status" value="1"/>
</dbReference>
<proteinExistence type="predicted"/>
<evidence type="ECO:0000259" key="6">
    <source>
        <dbReference type="PROSITE" id="PS51898"/>
    </source>
</evidence>
<dbReference type="RefSeq" id="WP_330810000.1">
    <property type="nucleotide sequence ID" value="NZ_JAZBJO010000010.1"/>
</dbReference>
<dbReference type="PANTHER" id="PTHR30349:SF91">
    <property type="entry name" value="INTA PROTEIN"/>
    <property type="match status" value="1"/>
</dbReference>
<dbReference type="Gene3D" id="1.10.150.130">
    <property type="match status" value="1"/>
</dbReference>
<gene>
    <name evidence="8" type="ORF">V2J94_19100</name>
</gene>